<organism evidence="1">
    <name type="scientific">Arabidopsis thaliana</name>
    <name type="common">Mouse-ear cress</name>
    <dbReference type="NCBI Taxonomy" id="3702"/>
    <lineage>
        <taxon>Eukaryota</taxon>
        <taxon>Viridiplantae</taxon>
        <taxon>Streptophyta</taxon>
        <taxon>Embryophyta</taxon>
        <taxon>Tracheophyta</taxon>
        <taxon>Spermatophyta</taxon>
        <taxon>Magnoliopsida</taxon>
        <taxon>eudicotyledons</taxon>
        <taxon>Gunneridae</taxon>
        <taxon>Pentapetalae</taxon>
        <taxon>rosids</taxon>
        <taxon>malvids</taxon>
        <taxon>Brassicales</taxon>
        <taxon>Brassicaceae</taxon>
        <taxon>Camelineae</taxon>
        <taxon>Arabidopsis</taxon>
    </lineage>
</organism>
<dbReference type="EMBL" id="AP002062">
    <property type="protein sequence ID" value="BAB02654.1"/>
    <property type="molecule type" value="Genomic_DNA"/>
</dbReference>
<proteinExistence type="predicted"/>
<reference key="1">
    <citation type="journal article" date="2000" name="Nature">
        <title>Sequence and analysis of chromosome 3 of the plant Arabidopsis thaliana.</title>
        <authorList>
            <consortium name="European Union Chromosome 3 Arabidopsis Sequencing Consortium"/>
            <consortium name="Institute for Genomic Research"/>
            <consortium name="Kazusa DNA Research Institute"/>
            <person name="Salanoubat M."/>
            <person name="Lemcke K."/>
            <person name="Rieger M."/>
            <person name="Ansorge W."/>
            <person name="Unseld M."/>
            <person name="Fartmann B."/>
            <person name="Valle G."/>
            <person name="Blocker H."/>
            <person name="Perez-Alonso M."/>
            <person name="Obermaier B."/>
            <person name="Delseny M."/>
            <person name="Boutry M."/>
            <person name="Grivell L.A."/>
            <person name="Mache R."/>
            <person name="Puigdomenech P."/>
            <person name="De Simone V."/>
            <person name="Choisne N."/>
            <person name="Artiguenave F."/>
            <person name="Robert C."/>
            <person name="Brottier P."/>
            <person name="Wincker P."/>
            <person name="Cattolico L."/>
            <person name="Weissenbach J."/>
            <person name="Saurin W."/>
            <person name="Quetier F."/>
            <person name="Schafer M."/>
            <person name="Muller-Auer S."/>
            <person name="Gabel C."/>
            <person name="Fuchs M."/>
            <person name="Benes V."/>
            <person name="Wurmbach E."/>
            <person name="Drzonek H."/>
            <person name="Erfle H."/>
            <person name="Jordan N."/>
            <person name="Bangert S."/>
            <person name="Wiedelmann R."/>
            <person name="Kranz H."/>
            <person name="Voss H."/>
            <person name="Holland R."/>
            <person name="Brandt P."/>
            <person name="Nyakatura G."/>
            <person name="Vezzi A."/>
            <person name="D'Angelo M."/>
            <person name="Pallavicini A."/>
            <person name="Toppo S."/>
            <person name="Simionati B."/>
            <person name="Conrad A."/>
            <person name="Hornischer K."/>
            <person name="Kauer G."/>
            <person name="Lohnert T.H."/>
            <person name="Nordsiek G."/>
            <person name="Reichelt J."/>
            <person name="Scharfe M."/>
            <person name="Schon O."/>
            <person name="Bargues M."/>
            <person name="Terol J."/>
            <person name="Climent J."/>
            <person name="Navarro P."/>
            <person name="Collado C."/>
            <person name="Perez-Perez A."/>
            <person name="Ottenwalder B."/>
            <person name="Duchemin D."/>
            <person name="Cooke R."/>
            <person name="Laudie M."/>
            <person name="Berger-Llauro C."/>
            <person name="Purnelle B."/>
            <person name="Masuy D."/>
            <person name="de Haan M."/>
            <person name="Maarse A.C."/>
            <person name="Alcaraz J.P."/>
            <person name="Cottet A."/>
            <person name="Casacuberta E."/>
            <person name="Monfort A."/>
            <person name="Argiriou A."/>
            <person name="flores M."/>
            <person name="Liguori R."/>
            <person name="Vitale D."/>
            <person name="Mannhaupt G."/>
            <person name="Haase D."/>
            <person name="Schoof H."/>
            <person name="Rudd S."/>
            <person name="Zaccaria P."/>
            <person name="Mewes H.W."/>
            <person name="Mayer K.F."/>
            <person name="Kaul S."/>
            <person name="Town C.D."/>
            <person name="Koo H.L."/>
            <person name="Tallon L.J."/>
            <person name="Jenkins J."/>
            <person name="Rooney T."/>
            <person name="Rizzo M."/>
            <person name="Walts A."/>
            <person name="Utterback T."/>
            <person name="Fujii C.Y."/>
            <person name="Shea T.P."/>
            <person name="Creasy T.H."/>
            <person name="Haas B."/>
            <person name="Maiti R."/>
            <person name="Wu D."/>
            <person name="Peterson J."/>
            <person name="Van Aken S."/>
            <person name="Pai G."/>
            <person name="Militscher J."/>
            <person name="Sellers P."/>
            <person name="Gill J.E."/>
            <person name="Feldblyum T.V."/>
            <person name="Preuss D."/>
            <person name="Lin X."/>
            <person name="Nierman W.C."/>
            <person name="Salzberg S.L."/>
            <person name="White O."/>
            <person name="Venter J.C."/>
            <person name="Fraser C.M."/>
            <person name="Kaneko T."/>
            <person name="Nakamura Y."/>
            <person name="Sato S."/>
            <person name="Kato T."/>
            <person name="Asamizu E."/>
            <person name="Sasamoto S."/>
            <person name="Kimura T."/>
            <person name="Idesawa K."/>
            <person name="Kawashima K."/>
            <person name="Kishida Y."/>
            <person name="Kiyokawa C."/>
            <person name="Kohara M."/>
            <person name="Matsumoto M."/>
            <person name="Matsuno A."/>
            <person name="Muraki A."/>
            <person name="Nakayama S."/>
            <person name="Nakazaki N."/>
            <person name="Shinpo S."/>
            <person name="Takeuchi C."/>
            <person name="Wada T."/>
            <person name="Watanabe A."/>
            <person name="Yamada M."/>
            <person name="Yasuda M."/>
            <person name="Tabata S."/>
        </authorList>
    </citation>
    <scope>NUCLEOTIDE SEQUENCE [LARGE SCALE GENOMIC DNA]</scope>
    <source>
        <strain>cv. Columbia</strain>
    </source>
</reference>
<reference evidence="1" key="2">
    <citation type="submission" date="2000-05" db="EMBL/GenBank/DDBJ databases">
        <title>Structural Analysis of Arabidopsis thaliana Chromosome 3. III.</title>
        <authorList>
            <person name="Nakamura Y."/>
        </authorList>
    </citation>
    <scope>NUCLEOTIDE SEQUENCE</scope>
</reference>
<evidence type="ECO:0000313" key="1">
    <source>
        <dbReference type="EMBL" id="BAB02654.1"/>
    </source>
</evidence>
<sequence length="224" mass="25796">MFQRAFGGILEPRRGETRILGAKKVLRVLELKVSKGDEFQYFRSLASGRGLPHHGNETFQYACKARMFKINVKVESKQSMKSFRRYDLKNEDMSRRGRLEIINPKSIRPRRLEPGQPREACHRPLVRRIILKDKCTRKWTNNYRENYEFCKKMCIALSSGPFDSPIRAALTSMSCSPRGSITPLVLLLKEARRPFPFWASPTYVAIFDRSRAHGAGSDTNTPLS</sequence>
<protein>
    <submittedName>
        <fullName evidence="1">Uncharacterized protein</fullName>
    </submittedName>
</protein>
<name>Q9LH67_ARATH</name>
<dbReference type="AlphaFoldDB" id="Q9LH67"/>
<accession>Q9LH67</accession>